<dbReference type="EMBL" id="ACCJ01000452">
    <property type="protein sequence ID" value="EEG52380.1"/>
    <property type="molecule type" value="Genomic_DNA"/>
</dbReference>
<dbReference type="AlphaFoldDB" id="C0D8G4"/>
<accession>C0D8G4</accession>
<keyword evidence="2" id="KW-1185">Reference proteome</keyword>
<name>C0D8G4_9FIRM</name>
<comment type="caution">
    <text evidence="1">The sequence shown here is derived from an EMBL/GenBank/DDBJ whole genome shotgun (WGS) entry which is preliminary data.</text>
</comment>
<sequence>MQSGFIKYSSLAGRFSHQSDNVQKSLKINDIEHITTGSWKNQEGFQTLPRITIIS</sequence>
<evidence type="ECO:0000313" key="1">
    <source>
        <dbReference type="EMBL" id="EEG52380.1"/>
    </source>
</evidence>
<proteinExistence type="predicted"/>
<dbReference type="HOGENOM" id="CLU_3023822_0_0_9"/>
<reference evidence="1 2" key="2">
    <citation type="submission" date="2009-02" db="EMBL/GenBank/DDBJ databases">
        <title>Draft genome sequence of Clostridium asparagiforme (DSM 15981).</title>
        <authorList>
            <person name="Sudarsanam P."/>
            <person name="Ley R."/>
            <person name="Guruge J."/>
            <person name="Turnbaugh P.J."/>
            <person name="Mahowald M."/>
            <person name="Liep D."/>
            <person name="Gordon J."/>
        </authorList>
    </citation>
    <scope>NUCLEOTIDE SEQUENCE [LARGE SCALE GENOMIC DNA]</scope>
    <source>
        <strain evidence="1 2">DSM 15981</strain>
    </source>
</reference>
<gene>
    <name evidence="1" type="ORF">CLOSTASPAR_05563</name>
</gene>
<protein>
    <submittedName>
        <fullName evidence="1">Uncharacterized protein</fullName>
    </submittedName>
</protein>
<evidence type="ECO:0000313" key="2">
    <source>
        <dbReference type="Proteomes" id="UP000004756"/>
    </source>
</evidence>
<organism evidence="1 2">
    <name type="scientific">[Clostridium] asparagiforme DSM 15981</name>
    <dbReference type="NCBI Taxonomy" id="518636"/>
    <lineage>
        <taxon>Bacteria</taxon>
        <taxon>Bacillati</taxon>
        <taxon>Bacillota</taxon>
        <taxon>Clostridia</taxon>
        <taxon>Lachnospirales</taxon>
        <taxon>Lachnospiraceae</taxon>
        <taxon>Enterocloster</taxon>
    </lineage>
</organism>
<dbReference type="Proteomes" id="UP000004756">
    <property type="component" value="Unassembled WGS sequence"/>
</dbReference>
<reference evidence="1 2" key="1">
    <citation type="submission" date="2009-01" db="EMBL/GenBank/DDBJ databases">
        <authorList>
            <person name="Fulton L."/>
            <person name="Clifton S."/>
            <person name="Fulton B."/>
            <person name="Xu J."/>
            <person name="Minx P."/>
            <person name="Pepin K.H."/>
            <person name="Johnson M."/>
            <person name="Bhonagiri V."/>
            <person name="Nash W.E."/>
            <person name="Mardis E.R."/>
            <person name="Wilson R.K."/>
        </authorList>
    </citation>
    <scope>NUCLEOTIDE SEQUENCE [LARGE SCALE GENOMIC DNA]</scope>
    <source>
        <strain evidence="1 2">DSM 15981</strain>
    </source>
</reference>